<evidence type="ECO:0000313" key="4">
    <source>
        <dbReference type="EMBL" id="MFC6332742.1"/>
    </source>
</evidence>
<proteinExistence type="predicted"/>
<dbReference type="SUPFAM" id="SSF55874">
    <property type="entry name" value="ATPase domain of HSP90 chaperone/DNA topoisomerase II/histidine kinase"/>
    <property type="match status" value="1"/>
</dbReference>
<feature type="domain" description="Histidine kinase/HSP90-like ATPase" evidence="2">
    <location>
        <begin position="472"/>
        <end position="565"/>
    </location>
</feature>
<dbReference type="Gene3D" id="6.10.340.10">
    <property type="match status" value="1"/>
</dbReference>
<dbReference type="PANTHER" id="PTHR34220:SF7">
    <property type="entry name" value="SENSOR HISTIDINE KINASE YPDA"/>
    <property type="match status" value="1"/>
</dbReference>
<name>A0ABW1V1T4_9BACL</name>
<dbReference type="Pfam" id="PF02518">
    <property type="entry name" value="HATPase_c"/>
    <property type="match status" value="1"/>
</dbReference>
<comment type="caution">
    <text evidence="4">The sequence shown here is derived from an EMBL/GenBank/DDBJ whole genome shotgun (WGS) entry which is preliminary data.</text>
</comment>
<dbReference type="GO" id="GO:0004673">
    <property type="term" value="F:protein histidine kinase activity"/>
    <property type="evidence" value="ECO:0007669"/>
    <property type="project" value="UniProtKB-EC"/>
</dbReference>
<feature type="transmembrane region" description="Helical" evidence="1">
    <location>
        <begin position="288"/>
        <end position="307"/>
    </location>
</feature>
<keyword evidence="1" id="KW-0812">Transmembrane</keyword>
<feature type="domain" description="Signal transduction histidine kinase internal region" evidence="3">
    <location>
        <begin position="373"/>
        <end position="452"/>
    </location>
</feature>
<keyword evidence="1" id="KW-1133">Transmembrane helix</keyword>
<dbReference type="InterPro" id="IPR050640">
    <property type="entry name" value="Bact_2-comp_sensor_kinase"/>
</dbReference>
<dbReference type="EC" id="2.7.13.3" evidence="4"/>
<evidence type="ECO:0000313" key="5">
    <source>
        <dbReference type="Proteomes" id="UP001596233"/>
    </source>
</evidence>
<dbReference type="Proteomes" id="UP001596233">
    <property type="component" value="Unassembled WGS sequence"/>
</dbReference>
<organism evidence="4 5">
    <name type="scientific">Paenibacillus septentrionalis</name>
    <dbReference type="NCBI Taxonomy" id="429342"/>
    <lineage>
        <taxon>Bacteria</taxon>
        <taxon>Bacillati</taxon>
        <taxon>Bacillota</taxon>
        <taxon>Bacilli</taxon>
        <taxon>Bacillales</taxon>
        <taxon>Paenibacillaceae</taxon>
        <taxon>Paenibacillus</taxon>
    </lineage>
</organism>
<dbReference type="InterPro" id="IPR036890">
    <property type="entry name" value="HATPase_C_sf"/>
</dbReference>
<accession>A0ABW1V1T4</accession>
<keyword evidence="5" id="KW-1185">Reference proteome</keyword>
<dbReference type="InterPro" id="IPR003594">
    <property type="entry name" value="HATPase_dom"/>
</dbReference>
<evidence type="ECO:0000259" key="2">
    <source>
        <dbReference type="Pfam" id="PF02518"/>
    </source>
</evidence>
<gene>
    <name evidence="4" type="ORF">ACFP56_08915</name>
</gene>
<keyword evidence="4" id="KW-0418">Kinase</keyword>
<dbReference type="RefSeq" id="WP_379233496.1">
    <property type="nucleotide sequence ID" value="NZ_JBHSTE010000003.1"/>
</dbReference>
<keyword evidence="4" id="KW-0808">Transferase</keyword>
<dbReference type="Pfam" id="PF06580">
    <property type="entry name" value="His_kinase"/>
    <property type="match status" value="1"/>
</dbReference>
<dbReference type="EMBL" id="JBHSTE010000003">
    <property type="protein sequence ID" value="MFC6332742.1"/>
    <property type="molecule type" value="Genomic_DNA"/>
</dbReference>
<reference evidence="5" key="1">
    <citation type="journal article" date="2019" name="Int. J. Syst. Evol. Microbiol.">
        <title>The Global Catalogue of Microorganisms (GCM) 10K type strain sequencing project: providing services to taxonomists for standard genome sequencing and annotation.</title>
        <authorList>
            <consortium name="The Broad Institute Genomics Platform"/>
            <consortium name="The Broad Institute Genome Sequencing Center for Infectious Disease"/>
            <person name="Wu L."/>
            <person name="Ma J."/>
        </authorList>
    </citation>
    <scope>NUCLEOTIDE SEQUENCE [LARGE SCALE GENOMIC DNA]</scope>
    <source>
        <strain evidence="5">PCU 280</strain>
    </source>
</reference>
<keyword evidence="1" id="KW-0472">Membrane</keyword>
<sequence>MINWMFKRFHIRKLYLWSMSIFALLLFAVAIGSSYYFSVKEIIRTTTSYQERLLNGLSEKLGAQFASIESVSLSVVRNHDLLDLLSGVNEPYENLLAVRNVVASLNTLTFSTPSIFTIELYVDDPHTSGEQELVRFMPLSQLKDNEWYPNIEKSDFAWIGEHQSNSYIGEVTVVSFARKIYSTAGDYKGVVVINMLASEIRELMEGDESQAQRLLLDYGNRMITRTGEIDAEPYLSSITDMKSARNGHQQFPSQFLVVWTYVAGSDWLLIEFTPWDDLVAGSNRMAKLLLIVGVASFGVLVLFSLVINRKITEPIFLLLRAMNRFPVRESNNLLPSDYSNEFGQIFHGYNKHLQKIEELYQSLKVQYGKQKEAEISALQAMINPHFLYNTLDQLNWMAIKDGNAKMSTVLELTGKMLRIGLSHGESWIHLQEELEHIECYMQIQQIRLDNRIRYEIELDENMPDCLVPKLTLQPFVENCIRHGFHGREYGHIHIQCAWINEALQITISDDGHGLPSPDQQLQSKTRGGYGIRNVRERMQAFFGSDDGIEIKNRPEGGTQVILRFPWVEAPDQREEKR</sequence>
<dbReference type="PANTHER" id="PTHR34220">
    <property type="entry name" value="SENSOR HISTIDINE KINASE YPDA"/>
    <property type="match status" value="1"/>
</dbReference>
<evidence type="ECO:0000259" key="3">
    <source>
        <dbReference type="Pfam" id="PF06580"/>
    </source>
</evidence>
<evidence type="ECO:0000256" key="1">
    <source>
        <dbReference type="SAM" id="Phobius"/>
    </source>
</evidence>
<dbReference type="InterPro" id="IPR010559">
    <property type="entry name" value="Sig_transdc_His_kin_internal"/>
</dbReference>
<dbReference type="Gene3D" id="3.30.565.10">
    <property type="entry name" value="Histidine kinase-like ATPase, C-terminal domain"/>
    <property type="match status" value="1"/>
</dbReference>
<protein>
    <submittedName>
        <fullName evidence="4">Sensor histidine kinase</fullName>
        <ecNumber evidence="4">2.7.13.3</ecNumber>
    </submittedName>
</protein>